<proteinExistence type="predicted"/>
<dbReference type="EMBL" id="JXTB01001077">
    <property type="protein sequence ID" value="PON31388.1"/>
    <property type="molecule type" value="Genomic_DNA"/>
</dbReference>
<feature type="transmembrane region" description="Helical" evidence="1">
    <location>
        <begin position="31"/>
        <end position="56"/>
    </location>
</feature>
<name>A0A2P5A4D0_PARAD</name>
<dbReference type="Proteomes" id="UP000237105">
    <property type="component" value="Unassembled WGS sequence"/>
</dbReference>
<protein>
    <submittedName>
        <fullName evidence="2">Uncharacterized protein</fullName>
    </submittedName>
</protein>
<reference evidence="3" key="1">
    <citation type="submission" date="2016-06" db="EMBL/GenBank/DDBJ databases">
        <title>Parallel loss of symbiosis genes in relatives of nitrogen-fixing non-legume Parasponia.</title>
        <authorList>
            <person name="Van Velzen R."/>
            <person name="Holmer R."/>
            <person name="Bu F."/>
            <person name="Rutten L."/>
            <person name="Van Zeijl A."/>
            <person name="Liu W."/>
            <person name="Santuari L."/>
            <person name="Cao Q."/>
            <person name="Sharma T."/>
            <person name="Shen D."/>
            <person name="Roswanjaya Y."/>
            <person name="Wardhani T."/>
            <person name="Kalhor M.S."/>
            <person name="Jansen J."/>
            <person name="Van den Hoogen J."/>
            <person name="Gungor B."/>
            <person name="Hartog M."/>
            <person name="Hontelez J."/>
            <person name="Verver J."/>
            <person name="Yang W.-C."/>
            <person name="Schijlen E."/>
            <person name="Repin R."/>
            <person name="Schilthuizen M."/>
            <person name="Schranz E."/>
            <person name="Heidstra R."/>
            <person name="Miyata K."/>
            <person name="Fedorova E."/>
            <person name="Kohlen W."/>
            <person name="Bisseling T."/>
            <person name="Smit S."/>
            <person name="Geurts R."/>
        </authorList>
    </citation>
    <scope>NUCLEOTIDE SEQUENCE [LARGE SCALE GENOMIC DNA]</scope>
    <source>
        <strain evidence="3">cv. WU1-14</strain>
    </source>
</reference>
<feature type="non-terminal residue" evidence="2">
    <location>
        <position position="1"/>
    </location>
</feature>
<gene>
    <name evidence="2" type="ORF">PanWU01x14_370280</name>
</gene>
<accession>A0A2P5A4D0</accession>
<keyword evidence="1" id="KW-0472">Membrane</keyword>
<dbReference type="AlphaFoldDB" id="A0A2P5A4D0"/>
<evidence type="ECO:0000313" key="3">
    <source>
        <dbReference type="Proteomes" id="UP000237105"/>
    </source>
</evidence>
<evidence type="ECO:0000256" key="1">
    <source>
        <dbReference type="SAM" id="Phobius"/>
    </source>
</evidence>
<keyword evidence="1" id="KW-1133">Transmembrane helix</keyword>
<organism evidence="2 3">
    <name type="scientific">Parasponia andersonii</name>
    <name type="common">Sponia andersonii</name>
    <dbReference type="NCBI Taxonomy" id="3476"/>
    <lineage>
        <taxon>Eukaryota</taxon>
        <taxon>Viridiplantae</taxon>
        <taxon>Streptophyta</taxon>
        <taxon>Embryophyta</taxon>
        <taxon>Tracheophyta</taxon>
        <taxon>Spermatophyta</taxon>
        <taxon>Magnoliopsida</taxon>
        <taxon>eudicotyledons</taxon>
        <taxon>Gunneridae</taxon>
        <taxon>Pentapetalae</taxon>
        <taxon>rosids</taxon>
        <taxon>fabids</taxon>
        <taxon>Rosales</taxon>
        <taxon>Cannabaceae</taxon>
        <taxon>Parasponia</taxon>
    </lineage>
</organism>
<keyword evidence="1" id="KW-0812">Transmembrane</keyword>
<evidence type="ECO:0000313" key="2">
    <source>
        <dbReference type="EMBL" id="PON31388.1"/>
    </source>
</evidence>
<sequence>GLELVLDPSDDCRRRLEDSIAWYCYSCEYGAAFPIVGVEFINSPGVLLLMITSLFGRRRQFGCPSRFGRRYMDVPIEFGLRCQAGC</sequence>
<keyword evidence="3" id="KW-1185">Reference proteome</keyword>
<comment type="caution">
    <text evidence="2">The sequence shown here is derived from an EMBL/GenBank/DDBJ whole genome shotgun (WGS) entry which is preliminary data.</text>
</comment>